<organism evidence="2 3">
    <name type="scientific">Sorangium cellulosum (strain So ce56)</name>
    <name type="common">Polyangium cellulosum (strain So ce56)</name>
    <dbReference type="NCBI Taxonomy" id="448385"/>
    <lineage>
        <taxon>Bacteria</taxon>
        <taxon>Pseudomonadati</taxon>
        <taxon>Myxococcota</taxon>
        <taxon>Polyangia</taxon>
        <taxon>Polyangiales</taxon>
        <taxon>Polyangiaceae</taxon>
        <taxon>Sorangium</taxon>
    </lineage>
</organism>
<name>A9GL90_SORC5</name>
<evidence type="ECO:0000256" key="1">
    <source>
        <dbReference type="SAM" id="MobiDB-lite"/>
    </source>
</evidence>
<dbReference type="HOGENOM" id="CLU_1712085_0_0_7"/>
<accession>A9GL90</accession>
<proteinExistence type="predicted"/>
<dbReference type="Proteomes" id="UP000002139">
    <property type="component" value="Chromosome"/>
</dbReference>
<sequence length="153" mass="15986">MSIPINRPAGILESGGRTRLAGLRRSAASRGGALDRGHRWTARPARSVGGSPINRQEGVREEREGVVAVPAGETACLIVVTADLAHRPLSKRSSIDQRPSTGRITSIEQACLLRGPLDERLNGLGGGFAATVFPAWASGSRYAKAPPVGSRAG</sequence>
<evidence type="ECO:0000313" key="2">
    <source>
        <dbReference type="EMBL" id="CAN90239.1"/>
    </source>
</evidence>
<keyword evidence="3" id="KW-1185">Reference proteome</keyword>
<feature type="region of interest" description="Disordered" evidence="1">
    <location>
        <begin position="25"/>
        <end position="62"/>
    </location>
</feature>
<dbReference type="EMBL" id="AM746676">
    <property type="protein sequence ID" value="CAN90239.1"/>
    <property type="molecule type" value="Genomic_DNA"/>
</dbReference>
<gene>
    <name evidence="2" type="ordered locus">sce0083</name>
</gene>
<reference evidence="2 3" key="1">
    <citation type="journal article" date="2007" name="Nat. Biotechnol.">
        <title>Complete genome sequence of the myxobacterium Sorangium cellulosum.</title>
        <authorList>
            <person name="Schneiker S."/>
            <person name="Perlova O."/>
            <person name="Kaiser O."/>
            <person name="Gerth K."/>
            <person name="Alici A."/>
            <person name="Altmeyer M.O."/>
            <person name="Bartels D."/>
            <person name="Bekel T."/>
            <person name="Beyer S."/>
            <person name="Bode E."/>
            <person name="Bode H.B."/>
            <person name="Bolten C.J."/>
            <person name="Choudhuri J.V."/>
            <person name="Doss S."/>
            <person name="Elnakady Y.A."/>
            <person name="Frank B."/>
            <person name="Gaigalat L."/>
            <person name="Goesmann A."/>
            <person name="Groeger C."/>
            <person name="Gross F."/>
            <person name="Jelsbak L."/>
            <person name="Jelsbak L."/>
            <person name="Kalinowski J."/>
            <person name="Kegler C."/>
            <person name="Knauber T."/>
            <person name="Konietzny S."/>
            <person name="Kopp M."/>
            <person name="Krause L."/>
            <person name="Krug D."/>
            <person name="Linke B."/>
            <person name="Mahmud T."/>
            <person name="Martinez-Arias R."/>
            <person name="McHardy A.C."/>
            <person name="Merai M."/>
            <person name="Meyer F."/>
            <person name="Mormann S."/>
            <person name="Munoz-Dorado J."/>
            <person name="Perez J."/>
            <person name="Pradella S."/>
            <person name="Rachid S."/>
            <person name="Raddatz G."/>
            <person name="Rosenau F."/>
            <person name="Rueckert C."/>
            <person name="Sasse F."/>
            <person name="Scharfe M."/>
            <person name="Schuster S.C."/>
            <person name="Suen G."/>
            <person name="Treuner-Lange A."/>
            <person name="Velicer G.J."/>
            <person name="Vorholter F.-J."/>
            <person name="Weissman K.J."/>
            <person name="Welch R.D."/>
            <person name="Wenzel S.C."/>
            <person name="Whitworth D.E."/>
            <person name="Wilhelm S."/>
            <person name="Wittmann C."/>
            <person name="Bloecker H."/>
            <person name="Puehler A."/>
            <person name="Mueller R."/>
        </authorList>
    </citation>
    <scope>NUCLEOTIDE SEQUENCE [LARGE SCALE GENOMIC DNA]</scope>
    <source>
        <strain evidence="3">So ce56</strain>
    </source>
</reference>
<dbReference type="KEGG" id="scl:sce0083"/>
<dbReference type="AlphaFoldDB" id="A9GL90"/>
<evidence type="ECO:0000313" key="3">
    <source>
        <dbReference type="Proteomes" id="UP000002139"/>
    </source>
</evidence>
<protein>
    <submittedName>
        <fullName evidence="2">Uncharacterized protein</fullName>
    </submittedName>
</protein>